<reference evidence="10" key="2">
    <citation type="submission" date="2025-08" db="UniProtKB">
        <authorList>
            <consortium name="Ensembl"/>
        </authorList>
    </citation>
    <scope>IDENTIFICATION</scope>
</reference>
<keyword evidence="8" id="KW-0732">Signal</keyword>
<dbReference type="InterPro" id="IPR013766">
    <property type="entry name" value="Thioredoxin_domain"/>
</dbReference>
<evidence type="ECO:0000256" key="8">
    <source>
        <dbReference type="SAM" id="SignalP"/>
    </source>
</evidence>
<reference evidence="11" key="1">
    <citation type="journal article" date="2004" name="Nature">
        <title>Genome duplication in the teleost fish Tetraodon nigroviridis reveals the early vertebrate proto-karyotype.</title>
        <authorList>
            <person name="Jaillon O."/>
            <person name="Aury J.-M."/>
            <person name="Brunet F."/>
            <person name="Petit J.-L."/>
            <person name="Stange-Thomann N."/>
            <person name="Mauceli E."/>
            <person name="Bouneau L."/>
            <person name="Fischer C."/>
            <person name="Ozouf-Costaz C."/>
            <person name="Bernot A."/>
            <person name="Nicaud S."/>
            <person name="Jaffe D."/>
            <person name="Fisher S."/>
            <person name="Lutfalla G."/>
            <person name="Dossat C."/>
            <person name="Segurens B."/>
            <person name="Dasilva C."/>
            <person name="Salanoubat M."/>
            <person name="Levy M."/>
            <person name="Boudet N."/>
            <person name="Castellano S."/>
            <person name="Anthouard V."/>
            <person name="Jubin C."/>
            <person name="Castelli V."/>
            <person name="Katinka M."/>
            <person name="Vacherie B."/>
            <person name="Biemont C."/>
            <person name="Skalli Z."/>
            <person name="Cattolico L."/>
            <person name="Poulain J."/>
            <person name="De Berardinis V."/>
            <person name="Cruaud C."/>
            <person name="Duprat S."/>
            <person name="Brottier P."/>
            <person name="Coutanceau J.-P."/>
            <person name="Gouzy J."/>
            <person name="Parra G."/>
            <person name="Lardier G."/>
            <person name="Chapple C."/>
            <person name="McKernan K.J."/>
            <person name="McEwan P."/>
            <person name="Bosak S."/>
            <person name="Kellis M."/>
            <person name="Volff J.-N."/>
            <person name="Guigo R."/>
            <person name="Zody M.C."/>
            <person name="Mesirov J."/>
            <person name="Lindblad-Toh K."/>
            <person name="Birren B."/>
            <person name="Nusbaum C."/>
            <person name="Kahn D."/>
            <person name="Robinson-Rechavi M."/>
            <person name="Laudet V."/>
            <person name="Schachter V."/>
            <person name="Quetier F."/>
            <person name="Saurin W."/>
            <person name="Scarpelli C."/>
            <person name="Wincker P."/>
            <person name="Lander E.S."/>
            <person name="Weissenbach J."/>
            <person name="Roest Crollius H."/>
        </authorList>
    </citation>
    <scope>NUCLEOTIDE SEQUENCE [LARGE SCALE GENOMIC DNA]</scope>
</reference>
<dbReference type="OMA" id="CRTLIGT"/>
<evidence type="ECO:0000256" key="3">
    <source>
        <dbReference type="ARBA" id="ARBA00012723"/>
    </source>
</evidence>
<dbReference type="EC" id="5.3.4.1" evidence="3"/>
<keyword evidence="6 7" id="KW-0472">Membrane</keyword>
<dbReference type="AlphaFoldDB" id="H3CBM5"/>
<evidence type="ECO:0000313" key="11">
    <source>
        <dbReference type="Proteomes" id="UP000007303"/>
    </source>
</evidence>
<dbReference type="PANTHER" id="PTHR46426:SF1">
    <property type="entry name" value="PROTEIN DISULFIDE-ISOMERASE TMX3"/>
    <property type="match status" value="1"/>
</dbReference>
<reference evidence="10" key="3">
    <citation type="submission" date="2025-09" db="UniProtKB">
        <authorList>
            <consortium name="Ensembl"/>
        </authorList>
    </citation>
    <scope>IDENTIFICATION</scope>
</reference>
<organism evidence="10 11">
    <name type="scientific">Tetraodon nigroviridis</name>
    <name type="common">Spotted green pufferfish</name>
    <name type="synonym">Chelonodon nigroviridis</name>
    <dbReference type="NCBI Taxonomy" id="99883"/>
    <lineage>
        <taxon>Eukaryota</taxon>
        <taxon>Metazoa</taxon>
        <taxon>Chordata</taxon>
        <taxon>Craniata</taxon>
        <taxon>Vertebrata</taxon>
        <taxon>Euteleostomi</taxon>
        <taxon>Actinopterygii</taxon>
        <taxon>Neopterygii</taxon>
        <taxon>Teleostei</taxon>
        <taxon>Neoteleostei</taxon>
        <taxon>Acanthomorphata</taxon>
        <taxon>Eupercaria</taxon>
        <taxon>Tetraodontiformes</taxon>
        <taxon>Tetradontoidea</taxon>
        <taxon>Tetraodontidae</taxon>
        <taxon>Tetraodon</taxon>
    </lineage>
</organism>
<protein>
    <recommendedName>
        <fullName evidence="3">protein disulfide-isomerase</fullName>
        <ecNumber evidence="3">5.3.4.1</ecNumber>
    </recommendedName>
</protein>
<evidence type="ECO:0000256" key="1">
    <source>
        <dbReference type="ARBA" id="ARBA00001182"/>
    </source>
</evidence>
<dbReference type="InterPro" id="IPR052250">
    <property type="entry name" value="PDI_TMX3"/>
</dbReference>
<dbReference type="InterPro" id="IPR036249">
    <property type="entry name" value="Thioredoxin-like_sf"/>
</dbReference>
<proteinExistence type="predicted"/>
<dbReference type="InParanoid" id="H3CBM5"/>
<comment type="catalytic activity">
    <reaction evidence="1">
        <text>Catalyzes the rearrangement of -S-S- bonds in proteins.</text>
        <dbReference type="EC" id="5.3.4.1"/>
    </reaction>
</comment>
<evidence type="ECO:0000256" key="5">
    <source>
        <dbReference type="ARBA" id="ARBA00022989"/>
    </source>
</evidence>
<dbReference type="STRING" id="99883.ENSTNIP00000005647"/>
<evidence type="ECO:0000256" key="2">
    <source>
        <dbReference type="ARBA" id="ARBA00004167"/>
    </source>
</evidence>
<dbReference type="PANTHER" id="PTHR46426">
    <property type="entry name" value="PROTEIN DISULFIDE-ISOMERASE TMX3"/>
    <property type="match status" value="1"/>
</dbReference>
<name>H3CBM5_TETNG</name>
<feature type="chain" id="PRO_5003581630" description="protein disulfide-isomerase" evidence="8">
    <location>
        <begin position="28"/>
        <end position="391"/>
    </location>
</feature>
<dbReference type="Pfam" id="PF13848">
    <property type="entry name" value="Thioredoxin_6"/>
    <property type="match status" value="1"/>
</dbReference>
<dbReference type="SUPFAM" id="SSF52833">
    <property type="entry name" value="Thioredoxin-like"/>
    <property type="match status" value="1"/>
</dbReference>
<dbReference type="Ensembl" id="ENSTNIT00000005795.1">
    <property type="protein sequence ID" value="ENSTNIP00000005647.1"/>
    <property type="gene ID" value="ENSTNIG00000003075.1"/>
</dbReference>
<dbReference type="PROSITE" id="PS51352">
    <property type="entry name" value="THIOREDOXIN_2"/>
    <property type="match status" value="1"/>
</dbReference>
<dbReference type="GO" id="GO:0009986">
    <property type="term" value="C:cell surface"/>
    <property type="evidence" value="ECO:0007669"/>
    <property type="project" value="TreeGrafter"/>
</dbReference>
<feature type="transmembrane region" description="Helical" evidence="7">
    <location>
        <begin position="371"/>
        <end position="390"/>
    </location>
</feature>
<dbReference type="GO" id="GO:0003756">
    <property type="term" value="F:protein disulfide isomerase activity"/>
    <property type="evidence" value="ECO:0007669"/>
    <property type="project" value="UniProtKB-EC"/>
</dbReference>
<evidence type="ECO:0000259" key="9">
    <source>
        <dbReference type="PROSITE" id="PS51352"/>
    </source>
</evidence>
<dbReference type="Gene3D" id="3.40.30.10">
    <property type="entry name" value="Glutaredoxin"/>
    <property type="match status" value="1"/>
</dbReference>
<evidence type="ECO:0000256" key="4">
    <source>
        <dbReference type="ARBA" id="ARBA00022692"/>
    </source>
</evidence>
<keyword evidence="4 7" id="KW-0812">Transmembrane</keyword>
<keyword evidence="5 7" id="KW-1133">Transmembrane helix</keyword>
<dbReference type="HOGENOM" id="CLU_040429_0_0_1"/>
<evidence type="ECO:0000256" key="6">
    <source>
        <dbReference type="ARBA" id="ARBA00023136"/>
    </source>
</evidence>
<evidence type="ECO:0000313" key="10">
    <source>
        <dbReference type="Ensembl" id="ENSTNIP00000005647.1"/>
    </source>
</evidence>
<dbReference type="Proteomes" id="UP000007303">
    <property type="component" value="Unassembled WGS sequence"/>
</dbReference>
<feature type="signal peptide" evidence="8">
    <location>
        <begin position="1"/>
        <end position="27"/>
    </location>
</feature>
<comment type="subcellular location">
    <subcellularLocation>
        <location evidence="2">Membrane</location>
        <topology evidence="2">Single-pass membrane protein</topology>
    </subcellularLocation>
</comment>
<dbReference type="GeneTree" id="ENSGT00930000151022"/>
<sequence length="391" mass="43750">IATRVFAPALRGLFRLSAALLALCVSAVVEELDDSFMETRGADDVWLIQFYAPWCTFCKQLDPLWRQIGSELKSRGSPIIRGQFRRHGQHRLPLQRRLRNSWTQLSTPELTFRVRPSRLISWCVSCFRPSVRALSSARLFQTARSRHEVMFLYVGATSLLKGNYTAAAEELIVHTSFFSGSREVLPQDVSLPSLPAVVVFKDGTYLTFEERVDGPLKAWINRQRFPGYSKVDSYSLYAMGESGKLVVLVLLEETGLSERSRRLKLLCASVAAGHRDVYGRHFLFGFMEGSDYVSGLVMSRVATPSFIVLDLAVDGYFLPSGAVETEQHLLDFLDGVLNGSAECRGGNGVRQRLRRLIYDVTTTLTPIFVKAPLLGCFLVLFPVALGAVFCF</sequence>
<dbReference type="GO" id="GO:0016020">
    <property type="term" value="C:membrane"/>
    <property type="evidence" value="ECO:0007669"/>
    <property type="project" value="UniProtKB-SubCell"/>
</dbReference>
<dbReference type="Pfam" id="PF00085">
    <property type="entry name" value="Thioredoxin"/>
    <property type="match status" value="1"/>
</dbReference>
<accession>H3CBM5</accession>
<feature type="domain" description="Thioredoxin" evidence="9">
    <location>
        <begin position="14"/>
        <end position="173"/>
    </location>
</feature>
<evidence type="ECO:0000256" key="7">
    <source>
        <dbReference type="SAM" id="Phobius"/>
    </source>
</evidence>
<keyword evidence="11" id="KW-1185">Reference proteome</keyword>
<dbReference type="GO" id="GO:0005783">
    <property type="term" value="C:endoplasmic reticulum"/>
    <property type="evidence" value="ECO:0007669"/>
    <property type="project" value="TreeGrafter"/>
</dbReference>